<gene>
    <name evidence="8" type="primary">KIN6</name>
    <name evidence="8" type="ORF">A4A49_26822</name>
</gene>
<evidence type="ECO:0000256" key="6">
    <source>
        <dbReference type="SAM" id="MobiDB-lite"/>
    </source>
</evidence>
<comment type="caution">
    <text evidence="8">The sequence shown here is derived from an EMBL/GenBank/DDBJ whole genome shotgun (WGS) entry which is preliminary data.</text>
</comment>
<keyword evidence="2 5" id="KW-0547">Nucleotide-binding</keyword>
<dbReference type="InterPro" id="IPR027417">
    <property type="entry name" value="P-loop_NTPase"/>
</dbReference>
<dbReference type="PROSITE" id="PS50067">
    <property type="entry name" value="KINESIN_MOTOR_2"/>
    <property type="match status" value="1"/>
</dbReference>
<comment type="similarity">
    <text evidence="5">Belongs to the TRAFAC class myosin-kinesin ATPase superfamily. Kinesin family.</text>
</comment>
<dbReference type="SMR" id="A0A314KR95"/>
<feature type="region of interest" description="Disordered" evidence="6">
    <location>
        <begin position="1018"/>
        <end position="1043"/>
    </location>
</feature>
<dbReference type="GO" id="GO:0016887">
    <property type="term" value="F:ATP hydrolysis activity"/>
    <property type="evidence" value="ECO:0007669"/>
    <property type="project" value="TreeGrafter"/>
</dbReference>
<dbReference type="GO" id="GO:0005874">
    <property type="term" value="C:microtubule"/>
    <property type="evidence" value="ECO:0007669"/>
    <property type="project" value="UniProtKB-KW"/>
</dbReference>
<evidence type="ECO:0000256" key="1">
    <source>
        <dbReference type="ARBA" id="ARBA00022701"/>
    </source>
</evidence>
<dbReference type="GO" id="GO:0005634">
    <property type="term" value="C:nucleus"/>
    <property type="evidence" value="ECO:0007669"/>
    <property type="project" value="TreeGrafter"/>
</dbReference>
<name>A0A314KR95_NICAT</name>
<dbReference type="GO" id="GO:0005524">
    <property type="term" value="F:ATP binding"/>
    <property type="evidence" value="ECO:0007669"/>
    <property type="project" value="UniProtKB-UniRule"/>
</dbReference>
<dbReference type="GO" id="GO:0008017">
    <property type="term" value="F:microtubule binding"/>
    <property type="evidence" value="ECO:0007669"/>
    <property type="project" value="InterPro"/>
</dbReference>
<organism evidence="8 9">
    <name type="scientific">Nicotiana attenuata</name>
    <name type="common">Coyote tobacco</name>
    <dbReference type="NCBI Taxonomy" id="49451"/>
    <lineage>
        <taxon>Eukaryota</taxon>
        <taxon>Viridiplantae</taxon>
        <taxon>Streptophyta</taxon>
        <taxon>Embryophyta</taxon>
        <taxon>Tracheophyta</taxon>
        <taxon>Spermatophyta</taxon>
        <taxon>Magnoliopsida</taxon>
        <taxon>eudicotyledons</taxon>
        <taxon>Gunneridae</taxon>
        <taxon>Pentapetalae</taxon>
        <taxon>asterids</taxon>
        <taxon>lamiids</taxon>
        <taxon>Solanales</taxon>
        <taxon>Solanaceae</taxon>
        <taxon>Nicotianoideae</taxon>
        <taxon>Nicotianeae</taxon>
        <taxon>Nicotiana</taxon>
    </lineage>
</organism>
<feature type="compositionally biased region" description="Basic and acidic residues" evidence="6">
    <location>
        <begin position="835"/>
        <end position="858"/>
    </location>
</feature>
<keyword evidence="4 5" id="KW-0505">Motor protein</keyword>
<feature type="region of interest" description="Disordered" evidence="6">
    <location>
        <begin position="766"/>
        <end position="785"/>
    </location>
</feature>
<dbReference type="Gene3D" id="3.40.850.10">
    <property type="entry name" value="Kinesin motor domain"/>
    <property type="match status" value="1"/>
</dbReference>
<dbReference type="Pfam" id="PF00225">
    <property type="entry name" value="Kinesin"/>
    <property type="match status" value="1"/>
</dbReference>
<accession>A0A314KR95</accession>
<dbReference type="AlphaFoldDB" id="A0A314KR95"/>
<feature type="compositionally biased region" description="Basic and acidic residues" evidence="6">
    <location>
        <begin position="1221"/>
        <end position="1235"/>
    </location>
</feature>
<proteinExistence type="inferred from homology"/>
<dbReference type="Gramene" id="OIT31617">
    <property type="protein sequence ID" value="OIT31617"/>
    <property type="gene ID" value="A4A49_26822"/>
</dbReference>
<evidence type="ECO:0000256" key="3">
    <source>
        <dbReference type="ARBA" id="ARBA00022840"/>
    </source>
</evidence>
<reference evidence="8" key="1">
    <citation type="submission" date="2016-11" db="EMBL/GenBank/DDBJ databases">
        <title>The genome of Nicotiana attenuata.</title>
        <authorList>
            <person name="Xu S."/>
            <person name="Brockmoeller T."/>
            <person name="Gaquerel E."/>
            <person name="Navarro A."/>
            <person name="Kuhl H."/>
            <person name="Gase K."/>
            <person name="Ling Z."/>
            <person name="Zhou W."/>
            <person name="Kreitzer C."/>
            <person name="Stanke M."/>
            <person name="Tang H."/>
            <person name="Lyons E."/>
            <person name="Pandey P."/>
            <person name="Pandey S.P."/>
            <person name="Timmermann B."/>
            <person name="Baldwin I.T."/>
        </authorList>
    </citation>
    <scope>NUCLEOTIDE SEQUENCE [LARGE SCALE GENOMIC DNA]</scope>
    <source>
        <strain evidence="8">UT</strain>
    </source>
</reference>
<feature type="compositionally biased region" description="Polar residues" evidence="6">
    <location>
        <begin position="1018"/>
        <end position="1038"/>
    </location>
</feature>
<dbReference type="PRINTS" id="PR00380">
    <property type="entry name" value="KINESINHEAVY"/>
</dbReference>
<evidence type="ECO:0000256" key="5">
    <source>
        <dbReference type="PROSITE-ProRule" id="PRU00283"/>
    </source>
</evidence>
<dbReference type="InterPro" id="IPR027640">
    <property type="entry name" value="Kinesin-like_fam"/>
</dbReference>
<feature type="region of interest" description="Disordered" evidence="6">
    <location>
        <begin position="1221"/>
        <end position="1246"/>
    </location>
</feature>
<protein>
    <submittedName>
        <fullName evidence="8">Kinesin-like protein kin-6</fullName>
    </submittedName>
</protein>
<dbReference type="GO" id="GO:0005871">
    <property type="term" value="C:kinesin complex"/>
    <property type="evidence" value="ECO:0007669"/>
    <property type="project" value="TreeGrafter"/>
</dbReference>
<evidence type="ECO:0000256" key="2">
    <source>
        <dbReference type="ARBA" id="ARBA00022741"/>
    </source>
</evidence>
<dbReference type="InterPro" id="IPR001752">
    <property type="entry name" value="Kinesin_motor_dom"/>
</dbReference>
<feature type="binding site" evidence="5">
    <location>
        <begin position="193"/>
        <end position="200"/>
    </location>
    <ligand>
        <name>ATP</name>
        <dbReference type="ChEBI" id="CHEBI:30616"/>
    </ligand>
</feature>
<dbReference type="STRING" id="49451.A0A314KR95"/>
<keyword evidence="1" id="KW-0493">Microtubule</keyword>
<dbReference type="PANTHER" id="PTHR24115">
    <property type="entry name" value="KINESIN-RELATED"/>
    <property type="match status" value="1"/>
</dbReference>
<dbReference type="GO" id="GO:0007018">
    <property type="term" value="P:microtubule-based movement"/>
    <property type="evidence" value="ECO:0007669"/>
    <property type="project" value="InterPro"/>
</dbReference>
<dbReference type="Proteomes" id="UP000187609">
    <property type="component" value="Unassembled WGS sequence"/>
</dbReference>
<sequence length="1258" mass="140471">METKSPCPPYTVTVRRNPPRRARPTPSSAVPTTLPRSPPPNISSFPIEDILSIEVPEKQLLTEHPSSSENLKVYLRVRPLISQRETAKIEKTAAEMKKTTKNAWPKNPKSTNALPKKLKKSNEVCVTVNDAHSVTLLPPQSLQDAKRIKSEVYEGFSHVFSSQASQREVYEEIVNPLVEDFLKGKSGMLAALGPSGSGKTHTIFGCGRDPGMVPLALRRILSQEEGEKKKSRRIFYLSMFEISSEKGKSEKIFDLSQDGADLCIQQSSIKGVREAVLYDAQQAESLIACGLLKRATAMTNSNSQSSRSQCIINIRCEYKRADGKVGDNSNSAVLTIVDLAGAEREKKTGNQGVRLLESNFINNTSMVFGLCLKSLLEHQKNPRKPMQKHFQNSLLTRYLRDYLEGKKRMALLLTVRPGEEDYLDTSFLLRQASPYTKIKFDIVEEHGILKHNKRPVQTTPSMGKLKRMKLSRIENCEINQRSYECQLPNEEAAVEGVKDDSLADVLVQPEEIITIEANERNILRVDHVELERKERNHQILQNFGKALWKVLKEYKRKLEVAENEICTLRDCLSSEKTRSAELENQLRDWQSNCCCRKGVSSEESSREEDEFRGKGSLDCEARQSTDQNEVDENETCTPRDCIIIEKTRWAELENELMDWQSNCCCRKGVSSEVSFREVDELRRKSSLDLEDHQSIGCNEVTSEAYSCPLEGSAHARNDERLDSTIAQQLESSIEDATGVEDLMKPNEMKAEITQLNGKATAVLSGSHSCTDQEYEQEEESSVRTSKATFINRDENDLLEEDRTFSDSVLPECSVSSSKSSLFVGNKSPFQMWEDQTQKEEDKVKSDAHTGTEERLDSTTAQKLERSIEDITGVEVPKIPDGMKAESINLKGKENALLCGSPSCTDQEYEQEEESFVCTSQATSVNRDENDLLEEDHTLFDSVLPECTVNSSESSLFIENNRSFPVVEDQTQNKEDKTAEQLESSIEDATGVEDLMKPNKMKAEITCLNGKATAVLSGSRSCTDQGDGQEMESSGSSKVLNPIGVEDLNPTGVENLMKPNKMEAEITRLNGKATAILSGSRSCTAQKDGEEMESSVCTSQATFINEDEASPFEEDHALFDSGLPECTVNSSESSVVVEYNNSFAVVENQTQSEEDKKPLGPSTMLMPEEVVHALGCHDNNTPEAVTKYGSCTKFQNADRPKRRLLPVSSILLKDIGNIDFKDENEKPKGVKAEKKGSSRKNRTQGSTSLFRLLKDNLAI</sequence>
<dbReference type="GO" id="GO:0003777">
    <property type="term" value="F:microtubule motor activity"/>
    <property type="evidence" value="ECO:0007669"/>
    <property type="project" value="InterPro"/>
</dbReference>
<dbReference type="SUPFAM" id="SSF52540">
    <property type="entry name" value="P-loop containing nucleoside triphosphate hydrolases"/>
    <property type="match status" value="1"/>
</dbReference>
<feature type="region of interest" description="Disordered" evidence="6">
    <location>
        <begin position="834"/>
        <end position="858"/>
    </location>
</feature>
<feature type="domain" description="Kinesin motor" evidence="7">
    <location>
        <begin position="70"/>
        <end position="438"/>
    </location>
</feature>
<evidence type="ECO:0000259" key="7">
    <source>
        <dbReference type="PROSITE" id="PS50067"/>
    </source>
</evidence>
<evidence type="ECO:0000313" key="8">
    <source>
        <dbReference type="EMBL" id="OIT31617.1"/>
    </source>
</evidence>
<dbReference type="EMBL" id="MJEQ01001232">
    <property type="protein sequence ID" value="OIT31617.1"/>
    <property type="molecule type" value="Genomic_DNA"/>
</dbReference>
<evidence type="ECO:0000256" key="4">
    <source>
        <dbReference type="ARBA" id="ARBA00023175"/>
    </source>
</evidence>
<dbReference type="SMART" id="SM00129">
    <property type="entry name" value="KISc"/>
    <property type="match status" value="1"/>
</dbReference>
<evidence type="ECO:0000313" key="9">
    <source>
        <dbReference type="Proteomes" id="UP000187609"/>
    </source>
</evidence>
<feature type="region of interest" description="Disordered" evidence="6">
    <location>
        <begin position="1"/>
        <end position="43"/>
    </location>
</feature>
<dbReference type="InterPro" id="IPR036961">
    <property type="entry name" value="Kinesin_motor_dom_sf"/>
</dbReference>
<keyword evidence="9" id="KW-1185">Reference proteome</keyword>
<dbReference type="PANTHER" id="PTHR24115:SF1008">
    <property type="entry name" value="KINESIN-LIKE PROTEIN SUBITO"/>
    <property type="match status" value="1"/>
</dbReference>
<keyword evidence="3 5" id="KW-0067">ATP-binding</keyword>